<comment type="subcellular location">
    <subcellularLocation>
        <location evidence="1">Endomembrane system</location>
        <topology evidence="1">Multi-pass membrane protein</topology>
    </subcellularLocation>
</comment>
<keyword evidence="2 6" id="KW-0812">Transmembrane</keyword>
<evidence type="ECO:0000256" key="3">
    <source>
        <dbReference type="ARBA" id="ARBA00022989"/>
    </source>
</evidence>
<evidence type="ECO:0000256" key="4">
    <source>
        <dbReference type="ARBA" id="ARBA00023136"/>
    </source>
</evidence>
<dbReference type="SMART" id="SM00752">
    <property type="entry name" value="HTTM"/>
    <property type="match status" value="1"/>
</dbReference>
<feature type="compositionally biased region" description="Polar residues" evidence="5">
    <location>
        <begin position="399"/>
        <end position="409"/>
    </location>
</feature>
<protein>
    <submittedName>
        <fullName evidence="8">HTTM domain-containing protein</fullName>
    </submittedName>
</protein>
<feature type="transmembrane region" description="Helical" evidence="6">
    <location>
        <begin position="53"/>
        <end position="74"/>
    </location>
</feature>
<evidence type="ECO:0000256" key="2">
    <source>
        <dbReference type="ARBA" id="ARBA00022692"/>
    </source>
</evidence>
<keyword evidence="4 6" id="KW-0472">Membrane</keyword>
<dbReference type="InterPro" id="IPR052964">
    <property type="entry name" value="Sporulation_signal_mat"/>
</dbReference>
<feature type="domain" description="HTTM-like" evidence="7">
    <location>
        <begin position="50"/>
        <end position="345"/>
    </location>
</feature>
<keyword evidence="3 6" id="KW-1133">Transmembrane helix</keyword>
<feature type="transmembrane region" description="Helical" evidence="6">
    <location>
        <begin position="309"/>
        <end position="336"/>
    </location>
</feature>
<accession>A0ABZ1TDQ0</accession>
<feature type="region of interest" description="Disordered" evidence="5">
    <location>
        <begin position="1"/>
        <end position="29"/>
    </location>
</feature>
<name>A0ABZ1TDQ0_STRVG</name>
<organism evidence="8 9">
    <name type="scientific">Streptomyces virginiae</name>
    <name type="common">Streptomyces cinnamonensis</name>
    <dbReference type="NCBI Taxonomy" id="1961"/>
    <lineage>
        <taxon>Bacteria</taxon>
        <taxon>Bacillati</taxon>
        <taxon>Actinomycetota</taxon>
        <taxon>Actinomycetes</taxon>
        <taxon>Kitasatosporales</taxon>
        <taxon>Streptomycetaceae</taxon>
        <taxon>Streptomyces</taxon>
    </lineage>
</organism>
<gene>
    <name evidence="8" type="ORF">OG517_19330</name>
</gene>
<dbReference type="PANTHER" id="PTHR39535:SF2">
    <property type="entry name" value="HTTM DOMAIN-CONTAINING PROTEIN"/>
    <property type="match status" value="1"/>
</dbReference>
<evidence type="ECO:0000256" key="5">
    <source>
        <dbReference type="SAM" id="MobiDB-lite"/>
    </source>
</evidence>
<feature type="transmembrane region" description="Helical" evidence="6">
    <location>
        <begin position="165"/>
        <end position="182"/>
    </location>
</feature>
<evidence type="ECO:0000313" key="8">
    <source>
        <dbReference type="EMBL" id="WUQ13417.1"/>
    </source>
</evidence>
<evidence type="ECO:0000259" key="7">
    <source>
        <dbReference type="SMART" id="SM00752"/>
    </source>
</evidence>
<reference evidence="8" key="1">
    <citation type="submission" date="2022-10" db="EMBL/GenBank/DDBJ databases">
        <title>The complete genomes of actinobacterial strains from the NBC collection.</title>
        <authorList>
            <person name="Joergensen T.S."/>
            <person name="Alvarez Arevalo M."/>
            <person name="Sterndorff E.B."/>
            <person name="Faurdal D."/>
            <person name="Vuksanovic O."/>
            <person name="Mourched A.-S."/>
            <person name="Charusanti P."/>
            <person name="Shaw S."/>
            <person name="Blin K."/>
            <person name="Weber T."/>
        </authorList>
    </citation>
    <scope>NUCLEOTIDE SEQUENCE</scope>
    <source>
        <strain evidence="8">NBC_00248</strain>
    </source>
</reference>
<evidence type="ECO:0000313" key="9">
    <source>
        <dbReference type="Proteomes" id="UP001432039"/>
    </source>
</evidence>
<evidence type="ECO:0000256" key="6">
    <source>
        <dbReference type="SAM" id="Phobius"/>
    </source>
</evidence>
<sequence>MGNEQIPQPPPTPATPATPHRPTAQETSIAGTAHRRLLDRIGDLWALLTDRPISLYAASVLRIGYGLLYLVFLLREFPHRDEIWGPGAPWTPALAQQLFDQTGWNSILLLSDSRAYFELCYVTALVTSALFMLGWRTRATSVLFAVVVTSFHARSIFMTDGGDNLILLMALYLVLTACGRHWSLDARRERLKTARSGNAPAPVRSSYAQQLRSARVTLTTVVHNCGVLVIAAQVCFLYGSAGLYKIQGPTWGGGTALHYALNLELFQPWPALSHLVDEYPMVIAIAGYVTVLLQVAFPFVLFGRLKYPVLTVLLGMHIGIAVLLGLPLFSGAMIVADAVFLPDRFYAFLPHLWRRAAQRTGVRRPAPGRAAGSGTVPSQGRACVPGTTHRAAPARKDTTPATGLASEQS</sequence>
<dbReference type="RefSeq" id="WP_328962390.1">
    <property type="nucleotide sequence ID" value="NZ_CP108090.1"/>
</dbReference>
<proteinExistence type="predicted"/>
<dbReference type="Proteomes" id="UP001432039">
    <property type="component" value="Chromosome"/>
</dbReference>
<dbReference type="PANTHER" id="PTHR39535">
    <property type="entry name" value="SPORULATION-DELAYING PROTEIN SDPB"/>
    <property type="match status" value="1"/>
</dbReference>
<feature type="transmembrane region" description="Helical" evidence="6">
    <location>
        <begin position="221"/>
        <end position="241"/>
    </location>
</feature>
<feature type="transmembrane region" description="Helical" evidence="6">
    <location>
        <begin position="115"/>
        <end position="135"/>
    </location>
</feature>
<keyword evidence="9" id="KW-1185">Reference proteome</keyword>
<evidence type="ECO:0000256" key="1">
    <source>
        <dbReference type="ARBA" id="ARBA00004127"/>
    </source>
</evidence>
<feature type="region of interest" description="Disordered" evidence="5">
    <location>
        <begin position="363"/>
        <end position="409"/>
    </location>
</feature>
<dbReference type="EMBL" id="CP108090">
    <property type="protein sequence ID" value="WUQ13417.1"/>
    <property type="molecule type" value="Genomic_DNA"/>
</dbReference>
<dbReference type="InterPro" id="IPR011020">
    <property type="entry name" value="HTTM-like"/>
</dbReference>
<feature type="transmembrane region" description="Helical" evidence="6">
    <location>
        <begin position="279"/>
        <end position="302"/>
    </location>
</feature>
<feature type="compositionally biased region" description="Pro residues" evidence="5">
    <location>
        <begin position="7"/>
        <end position="16"/>
    </location>
</feature>